<dbReference type="InterPro" id="IPR002347">
    <property type="entry name" value="SDR_fam"/>
</dbReference>
<dbReference type="Proteomes" id="UP000604341">
    <property type="component" value="Unassembled WGS sequence"/>
</dbReference>
<dbReference type="Gene3D" id="3.40.50.720">
    <property type="entry name" value="NAD(P)-binding Rossmann-like Domain"/>
    <property type="match status" value="1"/>
</dbReference>
<proteinExistence type="inferred from homology"/>
<evidence type="ECO:0000313" key="2">
    <source>
        <dbReference type="EMBL" id="GGK93151.1"/>
    </source>
</evidence>
<dbReference type="PRINTS" id="PR00080">
    <property type="entry name" value="SDRFAMILY"/>
</dbReference>
<dbReference type="InterPro" id="IPR036291">
    <property type="entry name" value="NAD(P)-bd_dom_sf"/>
</dbReference>
<dbReference type="PRINTS" id="PR00081">
    <property type="entry name" value="GDHRDH"/>
</dbReference>
<comment type="similarity">
    <text evidence="1">Belongs to the short-chain dehydrogenases/reductases (SDR) family.</text>
</comment>
<dbReference type="NCBIfam" id="TIGR01963">
    <property type="entry name" value="PHB_DH"/>
    <property type="match status" value="1"/>
</dbReference>
<dbReference type="NCBIfam" id="NF009093">
    <property type="entry name" value="PRK12429.1"/>
    <property type="match status" value="1"/>
</dbReference>
<evidence type="ECO:0000313" key="3">
    <source>
        <dbReference type="Proteomes" id="UP000604341"/>
    </source>
</evidence>
<evidence type="ECO:0000256" key="1">
    <source>
        <dbReference type="ARBA" id="ARBA00006484"/>
    </source>
</evidence>
<accession>A0ABQ2FFP3</accession>
<protein>
    <submittedName>
        <fullName evidence="2">3-hydroxybutyrate dehydrogenase</fullName>
    </submittedName>
</protein>
<sequence length="270" mass="28950">MTVRAYTPRMTLDTQKHGMEGRAALVTGGTSGIGLAIAQRLAQDGLRVAVLDLDRPQAREVARANDLIFVGADLSRRADCRRAVDETVAALGGLDVLVNNAGFQHIDPVVDFPEDTWDAMLHVMLTAPFLLSKYAWPHLTRSGQGRIVNVASIHGHVASPFKSAYISAKHGLIGLTRTAALEAGEQGLTVNAICPGYVRTPLVEGQIADQARTRGLTEQEVEQKVMLEPAAIKRLLNPEDIAALASYVVSPAAWGMTGAVLDLDLGWTAR</sequence>
<name>A0ABQ2FFP3_9DEIO</name>
<gene>
    <name evidence="2" type="ORF">GCM10010844_09510</name>
</gene>
<dbReference type="PANTHER" id="PTHR42879">
    <property type="entry name" value="3-OXOACYL-(ACYL-CARRIER-PROTEIN) REDUCTASE"/>
    <property type="match status" value="1"/>
</dbReference>
<dbReference type="Pfam" id="PF13561">
    <property type="entry name" value="adh_short_C2"/>
    <property type="match status" value="1"/>
</dbReference>
<dbReference type="InterPro" id="IPR011294">
    <property type="entry name" value="3-OHbutyrate_DH"/>
</dbReference>
<dbReference type="InterPro" id="IPR050259">
    <property type="entry name" value="SDR"/>
</dbReference>
<keyword evidence="3" id="KW-1185">Reference proteome</keyword>
<reference evidence="3" key="1">
    <citation type="journal article" date="2019" name="Int. J. Syst. Evol. Microbiol.">
        <title>The Global Catalogue of Microorganisms (GCM) 10K type strain sequencing project: providing services to taxonomists for standard genome sequencing and annotation.</title>
        <authorList>
            <consortium name="The Broad Institute Genomics Platform"/>
            <consortium name="The Broad Institute Genome Sequencing Center for Infectious Disease"/>
            <person name="Wu L."/>
            <person name="Ma J."/>
        </authorList>
    </citation>
    <scope>NUCLEOTIDE SEQUENCE [LARGE SCALE GENOMIC DNA]</scope>
    <source>
        <strain evidence="3">JCM 19173</strain>
    </source>
</reference>
<organism evidence="2 3">
    <name type="scientific">Deinococcus radiotolerans</name>
    <dbReference type="NCBI Taxonomy" id="1309407"/>
    <lineage>
        <taxon>Bacteria</taxon>
        <taxon>Thermotogati</taxon>
        <taxon>Deinococcota</taxon>
        <taxon>Deinococci</taxon>
        <taxon>Deinococcales</taxon>
        <taxon>Deinococcaceae</taxon>
        <taxon>Deinococcus</taxon>
    </lineage>
</organism>
<dbReference type="PANTHER" id="PTHR42879:SF2">
    <property type="entry name" value="3-OXOACYL-[ACYL-CARRIER-PROTEIN] REDUCTASE FABG"/>
    <property type="match status" value="1"/>
</dbReference>
<dbReference type="SUPFAM" id="SSF51735">
    <property type="entry name" value="NAD(P)-binding Rossmann-fold domains"/>
    <property type="match status" value="1"/>
</dbReference>
<dbReference type="EMBL" id="BMPE01000001">
    <property type="protein sequence ID" value="GGK93151.1"/>
    <property type="molecule type" value="Genomic_DNA"/>
</dbReference>
<comment type="caution">
    <text evidence="2">The sequence shown here is derived from an EMBL/GenBank/DDBJ whole genome shotgun (WGS) entry which is preliminary data.</text>
</comment>